<evidence type="ECO:0000313" key="2">
    <source>
        <dbReference type="Proteomes" id="UP000008229"/>
    </source>
</evidence>
<accession>D3F5N5</accession>
<keyword evidence="2" id="KW-1185">Reference proteome</keyword>
<sequence length="123" mass="13136">MARVAAYVPDLLFGSNVLGLLRAADHDAALVGDEAALRAWLASRAGSGPRLLVVDLTDDGPARLELVGRLRAAGNLDGVRSIAFYSHVDVEVRRSAEAAEFDLVVPRSRFAREGAALIERVLT</sequence>
<dbReference type="KEGG" id="cwo:Cwoe_4169"/>
<dbReference type="eggNOG" id="ENOG5032280">
    <property type="taxonomic scope" value="Bacteria"/>
</dbReference>
<name>D3F5N5_CONWI</name>
<dbReference type="HOGENOM" id="CLU_2023530_0_0_11"/>
<organism evidence="1 2">
    <name type="scientific">Conexibacter woesei (strain DSM 14684 / CCUG 47730 / CIP 108061 / JCM 11494 / NBRC 100937 / ID131577)</name>
    <dbReference type="NCBI Taxonomy" id="469383"/>
    <lineage>
        <taxon>Bacteria</taxon>
        <taxon>Bacillati</taxon>
        <taxon>Actinomycetota</taxon>
        <taxon>Thermoleophilia</taxon>
        <taxon>Solirubrobacterales</taxon>
        <taxon>Conexibacteraceae</taxon>
        <taxon>Conexibacter</taxon>
    </lineage>
</organism>
<dbReference type="Proteomes" id="UP000008229">
    <property type="component" value="Chromosome"/>
</dbReference>
<gene>
    <name evidence="1" type="ordered locus">Cwoe_4169</name>
</gene>
<dbReference type="RefSeq" id="WP_012935635.1">
    <property type="nucleotide sequence ID" value="NC_013739.1"/>
</dbReference>
<dbReference type="STRING" id="469383.Cwoe_4169"/>
<proteinExistence type="predicted"/>
<dbReference type="EMBL" id="CP001854">
    <property type="protein sequence ID" value="ADB52584.1"/>
    <property type="molecule type" value="Genomic_DNA"/>
</dbReference>
<protein>
    <recommendedName>
        <fullName evidence="3">Response regulator receiver protein</fullName>
    </recommendedName>
</protein>
<reference evidence="1 2" key="1">
    <citation type="journal article" date="2010" name="Stand. Genomic Sci.">
        <title>Complete genome sequence of Conexibacter woesei type strain (ID131577).</title>
        <authorList>
            <person name="Pukall R."/>
            <person name="Lapidus A."/>
            <person name="Glavina Del Rio T."/>
            <person name="Copeland A."/>
            <person name="Tice H."/>
            <person name="Cheng J.-F."/>
            <person name="Lucas S."/>
            <person name="Chen F."/>
            <person name="Nolan M."/>
            <person name="Bruce D."/>
            <person name="Goodwin L."/>
            <person name="Pitluck S."/>
            <person name="Mavromatis K."/>
            <person name="Ivanova N."/>
            <person name="Ovchinnikova G."/>
            <person name="Pati A."/>
            <person name="Chen A."/>
            <person name="Palaniappan K."/>
            <person name="Land M."/>
            <person name="Hauser L."/>
            <person name="Chang Y.-J."/>
            <person name="Jeffries C.D."/>
            <person name="Chain P."/>
            <person name="Meincke L."/>
            <person name="Sims D."/>
            <person name="Brettin T."/>
            <person name="Detter J.C."/>
            <person name="Rohde M."/>
            <person name="Goeker M."/>
            <person name="Bristow J."/>
            <person name="Eisen J.A."/>
            <person name="Markowitz V."/>
            <person name="Kyrpides N.C."/>
            <person name="Klenk H.-P."/>
            <person name="Hugenholtz P."/>
        </authorList>
    </citation>
    <scope>NUCLEOTIDE SEQUENCE [LARGE SCALE GENOMIC DNA]</scope>
    <source>
        <strain evidence="2">DSM 14684 / CIP 108061 / JCM 11494 / NBRC 100937 / ID131577</strain>
    </source>
</reference>
<reference evidence="2" key="2">
    <citation type="submission" date="2010-01" db="EMBL/GenBank/DDBJ databases">
        <title>The complete genome of Conexibacter woesei DSM 14684.</title>
        <authorList>
            <consortium name="US DOE Joint Genome Institute (JGI-PGF)"/>
            <person name="Lucas S."/>
            <person name="Copeland A."/>
            <person name="Lapidus A."/>
            <person name="Glavina del Rio T."/>
            <person name="Dalin E."/>
            <person name="Tice H."/>
            <person name="Bruce D."/>
            <person name="Goodwin L."/>
            <person name="Pitluck S."/>
            <person name="Kyrpides N."/>
            <person name="Mavromatis K."/>
            <person name="Ivanova N."/>
            <person name="Mikhailova N."/>
            <person name="Chertkov O."/>
            <person name="Brettin T."/>
            <person name="Detter J.C."/>
            <person name="Han C."/>
            <person name="Larimer F."/>
            <person name="Land M."/>
            <person name="Hauser L."/>
            <person name="Markowitz V."/>
            <person name="Cheng J.-F."/>
            <person name="Hugenholtz P."/>
            <person name="Woyke T."/>
            <person name="Wu D."/>
            <person name="Pukall R."/>
            <person name="Steenblock K."/>
            <person name="Schneider S."/>
            <person name="Klenk H.-P."/>
            <person name="Eisen J.A."/>
        </authorList>
    </citation>
    <scope>NUCLEOTIDE SEQUENCE [LARGE SCALE GENOMIC DNA]</scope>
    <source>
        <strain evidence="2">DSM 14684 / CIP 108061 / JCM 11494 / NBRC 100937 / ID131577</strain>
    </source>
</reference>
<dbReference type="OrthoDB" id="2381693at2"/>
<dbReference type="AlphaFoldDB" id="D3F5N5"/>
<evidence type="ECO:0008006" key="3">
    <source>
        <dbReference type="Google" id="ProtNLM"/>
    </source>
</evidence>
<evidence type="ECO:0000313" key="1">
    <source>
        <dbReference type="EMBL" id="ADB52584.1"/>
    </source>
</evidence>